<dbReference type="SUPFAM" id="SSF48295">
    <property type="entry name" value="TrpR-like"/>
    <property type="match status" value="1"/>
</dbReference>
<organism evidence="1">
    <name type="scientific">Candidatus Kentrum sp. LFY</name>
    <dbReference type="NCBI Taxonomy" id="2126342"/>
    <lineage>
        <taxon>Bacteria</taxon>
        <taxon>Pseudomonadati</taxon>
        <taxon>Pseudomonadota</taxon>
        <taxon>Gammaproteobacteria</taxon>
        <taxon>Candidatus Kentrum</taxon>
    </lineage>
</organism>
<evidence type="ECO:0000313" key="1">
    <source>
        <dbReference type="EMBL" id="VFK15991.1"/>
    </source>
</evidence>
<proteinExistence type="predicted"/>
<dbReference type="InterPro" id="IPR010921">
    <property type="entry name" value="Trp_repressor/repl_initiator"/>
</dbReference>
<protein>
    <submittedName>
        <fullName evidence="1">Transposase</fullName>
    </submittedName>
</protein>
<dbReference type="AlphaFoldDB" id="A0A450WGA7"/>
<name>A0A450WGA7_9GAMM</name>
<accession>A0A450WGA7</accession>
<reference evidence="1" key="1">
    <citation type="submission" date="2019-02" db="EMBL/GenBank/DDBJ databases">
        <authorList>
            <person name="Gruber-Vodicka R. H."/>
            <person name="Seah K. B. B."/>
        </authorList>
    </citation>
    <scope>NUCLEOTIDE SEQUENCE</scope>
    <source>
        <strain evidence="1">BECK_BY7</strain>
    </source>
</reference>
<sequence length="53" mass="5972">MAKGRNQHSAQLKAKVALEAVKGQKTTSQLSSEYQIHPTVINRWKKQLLESLP</sequence>
<gene>
    <name evidence="1" type="ORF">BECKLFY1418C_GA0070996_101940</name>
</gene>
<dbReference type="EMBL" id="CAADFN010000019">
    <property type="protein sequence ID" value="VFK15991.1"/>
    <property type="molecule type" value="Genomic_DNA"/>
</dbReference>
<dbReference type="GO" id="GO:0043565">
    <property type="term" value="F:sequence-specific DNA binding"/>
    <property type="evidence" value="ECO:0007669"/>
    <property type="project" value="InterPro"/>
</dbReference>